<dbReference type="SUPFAM" id="SSF90193">
    <property type="entry name" value="Notch domain"/>
    <property type="match status" value="2"/>
</dbReference>
<dbReference type="FunFam" id="2.10.25.10:FF:000173">
    <property type="entry name" value="Neurogenic locus notch protein 2"/>
    <property type="match status" value="1"/>
</dbReference>
<dbReference type="SMART" id="SM00004">
    <property type="entry name" value="NL"/>
    <property type="match status" value="2"/>
</dbReference>
<dbReference type="GO" id="GO:0012505">
    <property type="term" value="C:endomembrane system"/>
    <property type="evidence" value="ECO:0007669"/>
    <property type="project" value="UniProtKB-SubCell"/>
</dbReference>
<organism evidence="15 16">
    <name type="scientific">Trichostrongylus colubriformis</name>
    <name type="common">Black scour worm</name>
    <dbReference type="NCBI Taxonomy" id="6319"/>
    <lineage>
        <taxon>Eukaryota</taxon>
        <taxon>Metazoa</taxon>
        <taxon>Ecdysozoa</taxon>
        <taxon>Nematoda</taxon>
        <taxon>Chromadorea</taxon>
        <taxon>Rhabditida</taxon>
        <taxon>Rhabditina</taxon>
        <taxon>Rhabditomorpha</taxon>
        <taxon>Strongyloidea</taxon>
        <taxon>Trichostrongylidae</taxon>
        <taxon>Trichostrongylus</taxon>
    </lineage>
</organism>
<evidence type="ECO:0000256" key="3">
    <source>
        <dbReference type="ARBA" id="ARBA00022729"/>
    </source>
</evidence>
<dbReference type="Gene3D" id="4.10.470.20">
    <property type="match status" value="2"/>
</dbReference>
<dbReference type="InterPro" id="IPR001881">
    <property type="entry name" value="EGF-like_Ca-bd_dom"/>
</dbReference>
<name>A0AAN8FBF6_TRICO</name>
<evidence type="ECO:0000256" key="1">
    <source>
        <dbReference type="ARBA" id="ARBA00022536"/>
    </source>
</evidence>
<feature type="disulfide bond" evidence="10">
    <location>
        <begin position="167"/>
        <end position="176"/>
    </location>
</feature>
<proteinExistence type="predicted"/>
<evidence type="ECO:0000256" key="5">
    <source>
        <dbReference type="ARBA" id="ARBA00022989"/>
    </source>
</evidence>
<dbReference type="InterPro" id="IPR000742">
    <property type="entry name" value="EGF"/>
</dbReference>
<feature type="disulfide bond" evidence="10">
    <location>
        <begin position="82"/>
        <end position="91"/>
    </location>
</feature>
<feature type="domain" description="LNR" evidence="14">
    <location>
        <begin position="191"/>
        <end position="228"/>
    </location>
</feature>
<keyword evidence="4" id="KW-0677">Repeat</keyword>
<dbReference type="CDD" id="cd00054">
    <property type="entry name" value="EGF_CA"/>
    <property type="match status" value="1"/>
</dbReference>
<evidence type="ECO:0000256" key="7">
    <source>
        <dbReference type="ARBA" id="ARBA00023157"/>
    </source>
</evidence>
<dbReference type="AlphaFoldDB" id="A0AAN8FBF6"/>
<dbReference type="PROSITE" id="PS50026">
    <property type="entry name" value="EGF_3"/>
    <property type="match status" value="4"/>
</dbReference>
<evidence type="ECO:0000313" key="16">
    <source>
        <dbReference type="Proteomes" id="UP001331761"/>
    </source>
</evidence>
<dbReference type="Gene3D" id="2.10.25.10">
    <property type="entry name" value="Laminin"/>
    <property type="match status" value="3"/>
</dbReference>
<evidence type="ECO:0000256" key="8">
    <source>
        <dbReference type="ARBA" id="ARBA00023180"/>
    </source>
</evidence>
<gene>
    <name evidence="15" type="ORF">GCK32_005577</name>
</gene>
<dbReference type="InterPro" id="IPR051022">
    <property type="entry name" value="Notch_Cell-Fate_Det"/>
</dbReference>
<dbReference type="GO" id="GO:0005509">
    <property type="term" value="F:calcium ion binding"/>
    <property type="evidence" value="ECO:0007669"/>
    <property type="project" value="InterPro"/>
</dbReference>
<dbReference type="InterPro" id="IPR000800">
    <property type="entry name" value="Notch_dom"/>
</dbReference>
<dbReference type="SMART" id="SM00181">
    <property type="entry name" value="EGF"/>
    <property type="match status" value="4"/>
</dbReference>
<reference evidence="15 16" key="1">
    <citation type="submission" date="2019-10" db="EMBL/GenBank/DDBJ databases">
        <title>Assembly and Annotation for the nematode Trichostrongylus colubriformis.</title>
        <authorList>
            <person name="Martin J."/>
        </authorList>
    </citation>
    <scope>NUCLEOTIDE SEQUENCE [LARGE SCALE GENOMIC DNA]</scope>
    <source>
        <strain evidence="15">G859</strain>
        <tissue evidence="15">Whole worm</tissue>
    </source>
</reference>
<dbReference type="PANTHER" id="PTHR24049:SF22">
    <property type="entry name" value="DROSOPHILA CRUMBS HOMOLOG"/>
    <property type="match status" value="1"/>
</dbReference>
<keyword evidence="16" id="KW-1185">Reference proteome</keyword>
<feature type="chain" id="PRO_5042973348" evidence="12">
    <location>
        <begin position="18"/>
        <end position="579"/>
    </location>
</feature>
<keyword evidence="3 12" id="KW-0732">Signal</keyword>
<accession>A0AAN8FBF6</accession>
<feature type="signal peptide" evidence="12">
    <location>
        <begin position="1"/>
        <end position="17"/>
    </location>
</feature>
<feature type="domain" description="EGF-like" evidence="13">
    <location>
        <begin position="138"/>
        <end position="177"/>
    </location>
</feature>
<keyword evidence="6 11" id="KW-0472">Membrane</keyword>
<comment type="caution">
    <text evidence="15">The sequence shown here is derived from an EMBL/GenBank/DDBJ whole genome shotgun (WGS) entry which is preliminary data.</text>
</comment>
<comment type="caution">
    <text evidence="10">Lacks conserved residue(s) required for the propagation of feature annotation.</text>
</comment>
<evidence type="ECO:0000256" key="10">
    <source>
        <dbReference type="PROSITE-ProRule" id="PRU00076"/>
    </source>
</evidence>
<keyword evidence="1 10" id="KW-0245">EGF-like domain</keyword>
<dbReference type="EMBL" id="WIXE01011639">
    <property type="protein sequence ID" value="KAK5976596.1"/>
    <property type="molecule type" value="Genomic_DNA"/>
</dbReference>
<keyword evidence="2 11" id="KW-0812">Transmembrane</keyword>
<feature type="domain" description="EGF-like" evidence="13">
    <location>
        <begin position="94"/>
        <end position="136"/>
    </location>
</feature>
<keyword evidence="8" id="KW-0325">Glycoprotein</keyword>
<feature type="disulfide bond" evidence="10">
    <location>
        <begin position="60"/>
        <end position="70"/>
    </location>
</feature>
<dbReference type="InterPro" id="IPR035993">
    <property type="entry name" value="Notch-like_dom_sf"/>
</dbReference>
<dbReference type="GO" id="GO:0045197">
    <property type="term" value="P:establishment or maintenance of epithelial cell apical/basal polarity"/>
    <property type="evidence" value="ECO:0007669"/>
    <property type="project" value="TreeGrafter"/>
</dbReference>
<dbReference type="PROSITE" id="PS00022">
    <property type="entry name" value="EGF_1"/>
    <property type="match status" value="4"/>
</dbReference>
<dbReference type="PANTHER" id="PTHR24049">
    <property type="entry name" value="CRUMBS FAMILY MEMBER"/>
    <property type="match status" value="1"/>
</dbReference>
<sequence>MMISVAFLWIFWNVVVGDRGLLRCPKDFLCHNDGVCDPSGGCICKPGWKGDMCEIESVPCPDQPCEHGMCLTSQDGLQSCKCDHRFEGKYCELDKDECALKVCPADATCVNFVPKSSDDRGYSCICPEGYTGDLCEIEVDLCELHKERGGNYCHNGGVCQARYVCMCENGFGGPRCAHRVPRFEEYNDFGCPERPEVCAKLFDDGRCDEICNRESCLFDGFDCAKQEGSICRNPSDCAYKYGDGKCDEECAGPECGYDGGDCEGLNTTSYTSDANMIGVAVGVPPDVAIKNLRQLQAELAQRLYTHVSVAEDTDGIMLFEWDSDTGQGERISVADEELFANVVDTSVNGTMVFFDVDTSACRIRRRKGQIQPHCFIDLRAAATYLTLELARKRPLSGTLPIRDFSWRRKKSLEALPTSTSPLVLIILCVVLIVIFSSCSGIIVAIVRARRRRQTTIFAPCWKVPSSGNCLYHPPTPPYSCSPEYATNINGAHNNSNNVSGKESKQKDLSSFGPIVDAKSPLLMAVRRGDHEKVKEMIASKETFVDAQNVPPTSFDAKARELNRVFVKPKSWDVYLPLEP</sequence>
<feature type="disulfide bond" evidence="10">
    <location>
        <begin position="126"/>
        <end position="135"/>
    </location>
</feature>
<feature type="domain" description="EGF-like" evidence="13">
    <location>
        <begin position="20"/>
        <end position="54"/>
    </location>
</feature>
<evidence type="ECO:0000259" key="13">
    <source>
        <dbReference type="PROSITE" id="PS50026"/>
    </source>
</evidence>
<keyword evidence="7 10" id="KW-1015">Disulfide bond</keyword>
<evidence type="ECO:0000256" key="2">
    <source>
        <dbReference type="ARBA" id="ARBA00022692"/>
    </source>
</evidence>
<dbReference type="GO" id="GO:0007157">
    <property type="term" value="P:heterophilic cell-cell adhesion via plasma membrane cell adhesion molecules"/>
    <property type="evidence" value="ECO:0007669"/>
    <property type="project" value="TreeGrafter"/>
</dbReference>
<evidence type="ECO:0000256" key="9">
    <source>
        <dbReference type="ARBA" id="ARBA00046288"/>
    </source>
</evidence>
<feature type="domain" description="LNR" evidence="14">
    <location>
        <begin position="231"/>
        <end position="262"/>
    </location>
</feature>
<dbReference type="Proteomes" id="UP001331761">
    <property type="component" value="Unassembled WGS sequence"/>
</dbReference>
<evidence type="ECO:0000313" key="15">
    <source>
        <dbReference type="EMBL" id="KAK5976596.1"/>
    </source>
</evidence>
<dbReference type="PROSITE" id="PS01186">
    <property type="entry name" value="EGF_2"/>
    <property type="match status" value="3"/>
</dbReference>
<dbReference type="Pfam" id="PF00066">
    <property type="entry name" value="Notch"/>
    <property type="match status" value="2"/>
</dbReference>
<dbReference type="SUPFAM" id="SSF57196">
    <property type="entry name" value="EGF/Laminin"/>
    <property type="match status" value="3"/>
</dbReference>
<feature type="domain" description="EGF-like" evidence="13">
    <location>
        <begin position="56"/>
        <end position="92"/>
    </location>
</feature>
<comment type="subcellular location">
    <subcellularLocation>
        <location evidence="9">Endomembrane system</location>
        <topology evidence="9">Single-pass type I membrane protein</topology>
    </subcellularLocation>
</comment>
<dbReference type="PROSITE" id="PS50258">
    <property type="entry name" value="LNR"/>
    <property type="match status" value="2"/>
</dbReference>
<dbReference type="GO" id="GO:0032991">
    <property type="term" value="C:protein-containing complex"/>
    <property type="evidence" value="ECO:0007669"/>
    <property type="project" value="TreeGrafter"/>
</dbReference>
<dbReference type="PRINTS" id="PR01452">
    <property type="entry name" value="LNOTCHREPEAT"/>
</dbReference>
<dbReference type="GO" id="GO:0005886">
    <property type="term" value="C:plasma membrane"/>
    <property type="evidence" value="ECO:0007669"/>
    <property type="project" value="TreeGrafter"/>
</dbReference>
<evidence type="ECO:0000256" key="6">
    <source>
        <dbReference type="ARBA" id="ARBA00023136"/>
    </source>
</evidence>
<keyword evidence="5 11" id="KW-1133">Transmembrane helix</keyword>
<evidence type="ECO:0000256" key="4">
    <source>
        <dbReference type="ARBA" id="ARBA00022737"/>
    </source>
</evidence>
<feature type="disulfide bond" evidence="10">
    <location>
        <begin position="44"/>
        <end position="53"/>
    </location>
</feature>
<dbReference type="Pfam" id="PF00008">
    <property type="entry name" value="EGF"/>
    <property type="match status" value="1"/>
</dbReference>
<evidence type="ECO:0000256" key="12">
    <source>
        <dbReference type="SAM" id="SignalP"/>
    </source>
</evidence>
<evidence type="ECO:0000259" key="14">
    <source>
        <dbReference type="PROSITE" id="PS50258"/>
    </source>
</evidence>
<feature type="transmembrane region" description="Helical" evidence="11">
    <location>
        <begin position="422"/>
        <end position="446"/>
    </location>
</feature>
<evidence type="ECO:0000256" key="11">
    <source>
        <dbReference type="SAM" id="Phobius"/>
    </source>
</evidence>
<dbReference type="SMART" id="SM00179">
    <property type="entry name" value="EGF_CA"/>
    <property type="match status" value="2"/>
</dbReference>
<protein>
    <submittedName>
        <fullName evidence="15">Uncharacterized protein</fullName>
    </submittedName>
</protein>